<dbReference type="CDD" id="cd03424">
    <property type="entry name" value="NUDIX_ADPRase_Nudt5_UGPPase_Nudt14"/>
    <property type="match status" value="1"/>
</dbReference>
<name>A0A5J5ER72_9PEZI</name>
<evidence type="ECO:0000256" key="2">
    <source>
        <dbReference type="ARBA" id="ARBA00022801"/>
    </source>
</evidence>
<dbReference type="Gene3D" id="3.90.79.10">
    <property type="entry name" value="Nucleoside Triphosphate Pyrophosphohydrolase"/>
    <property type="match status" value="1"/>
</dbReference>
<dbReference type="SUPFAM" id="SSF55811">
    <property type="entry name" value="Nudix"/>
    <property type="match status" value="1"/>
</dbReference>
<dbReference type="PANTHER" id="PTHR11839:SF18">
    <property type="entry name" value="NUDIX HYDROLASE DOMAIN-CONTAINING PROTEIN"/>
    <property type="match status" value="1"/>
</dbReference>
<evidence type="ECO:0000256" key="1">
    <source>
        <dbReference type="ARBA" id="ARBA00001946"/>
    </source>
</evidence>
<dbReference type="PANTHER" id="PTHR11839">
    <property type="entry name" value="UDP/ADP-SUGAR PYROPHOSPHATASE"/>
    <property type="match status" value="1"/>
</dbReference>
<gene>
    <name evidence="4" type="ORF">FN846DRAFT_899742</name>
</gene>
<dbReference type="AlphaFoldDB" id="A0A5J5ER72"/>
<dbReference type="GO" id="GO:0019693">
    <property type="term" value="P:ribose phosphate metabolic process"/>
    <property type="evidence" value="ECO:0007669"/>
    <property type="project" value="TreeGrafter"/>
</dbReference>
<dbReference type="OrthoDB" id="10249920at2759"/>
<dbReference type="InterPro" id="IPR000086">
    <property type="entry name" value="NUDIX_hydrolase_dom"/>
</dbReference>
<dbReference type="InterPro" id="IPR015797">
    <property type="entry name" value="NUDIX_hydrolase-like_dom_sf"/>
</dbReference>
<dbReference type="EMBL" id="VXIS01000152">
    <property type="protein sequence ID" value="KAA8900554.1"/>
    <property type="molecule type" value="Genomic_DNA"/>
</dbReference>
<evidence type="ECO:0000313" key="4">
    <source>
        <dbReference type="EMBL" id="KAA8900554.1"/>
    </source>
</evidence>
<reference evidence="4 5" key="1">
    <citation type="submission" date="2019-09" db="EMBL/GenBank/DDBJ databases">
        <title>Draft genome of the ectomycorrhizal ascomycete Sphaerosporella brunnea.</title>
        <authorList>
            <consortium name="DOE Joint Genome Institute"/>
            <person name="Benucci G.M."/>
            <person name="Marozzi G."/>
            <person name="Antonielli L."/>
            <person name="Sanchez S."/>
            <person name="Marco P."/>
            <person name="Wang X."/>
            <person name="Falini L.B."/>
            <person name="Barry K."/>
            <person name="Haridas S."/>
            <person name="Lipzen A."/>
            <person name="Labutti K."/>
            <person name="Grigoriev I.V."/>
            <person name="Murat C."/>
            <person name="Martin F."/>
            <person name="Albertini E."/>
            <person name="Donnini D."/>
            <person name="Bonito G."/>
        </authorList>
    </citation>
    <scope>NUCLEOTIDE SEQUENCE [LARGE SCALE GENOMIC DNA]</scope>
    <source>
        <strain evidence="4 5">Sb_GMNB300</strain>
    </source>
</reference>
<dbReference type="InParanoid" id="A0A5J5ER72"/>
<dbReference type="GO" id="GO:0006753">
    <property type="term" value="P:nucleoside phosphate metabolic process"/>
    <property type="evidence" value="ECO:0007669"/>
    <property type="project" value="TreeGrafter"/>
</dbReference>
<dbReference type="GO" id="GO:0080042">
    <property type="term" value="F:ADP-glucose pyrophosphohydrolase activity"/>
    <property type="evidence" value="ECO:0007669"/>
    <property type="project" value="TreeGrafter"/>
</dbReference>
<evidence type="ECO:0000313" key="5">
    <source>
        <dbReference type="Proteomes" id="UP000326924"/>
    </source>
</evidence>
<dbReference type="Pfam" id="PF00293">
    <property type="entry name" value="NUDIX"/>
    <property type="match status" value="1"/>
</dbReference>
<accession>A0A5J5ER72</accession>
<keyword evidence="5" id="KW-1185">Reference proteome</keyword>
<keyword evidence="2" id="KW-0378">Hydrolase</keyword>
<dbReference type="Proteomes" id="UP000326924">
    <property type="component" value="Unassembled WGS sequence"/>
</dbReference>
<dbReference type="GO" id="GO:0080041">
    <property type="term" value="F:ADP-ribose pyrophosphohydrolase activity"/>
    <property type="evidence" value="ECO:0007669"/>
    <property type="project" value="TreeGrafter"/>
</dbReference>
<comment type="caution">
    <text evidence="4">The sequence shown here is derived from an EMBL/GenBank/DDBJ whole genome shotgun (WGS) entry which is preliminary data.</text>
</comment>
<proteinExistence type="predicted"/>
<evidence type="ECO:0000259" key="3">
    <source>
        <dbReference type="Pfam" id="PF00293"/>
    </source>
</evidence>
<comment type="cofactor">
    <cofactor evidence="1">
        <name>Mg(2+)</name>
        <dbReference type="ChEBI" id="CHEBI:18420"/>
    </cofactor>
</comment>
<sequence length="276" mass="30123">MTSSIPLPSPPPQTLSISILPTVPLTESQLLSFGPYKSWLSTLQHSLSLQHLNASHTFHAKPYSLRSIEVQAVDFFGSERIGFIKLRAVLQNPGGETLPGSVFLRGGSVAMLVILCEEESGKGEEYALLTVQPRVPAGSLEFVELPAGMIDDDTFSGAAAKEIKEECGIEIKSGELMDLTELALGDFARRSQEGLKAAVYPSPGGCDEFLKIFAYRHHIGKGTLQEWKGRLTGLREHGEKITLKVVRLGDLWRETLDAKALAAVALWEGLRREGKV</sequence>
<feature type="domain" description="Nudix hydrolase" evidence="3">
    <location>
        <begin position="110"/>
        <end position="225"/>
    </location>
</feature>
<protein>
    <recommendedName>
        <fullName evidence="3">Nudix hydrolase domain-containing protein</fullName>
    </recommendedName>
</protein>
<organism evidence="4 5">
    <name type="scientific">Sphaerosporella brunnea</name>
    <dbReference type="NCBI Taxonomy" id="1250544"/>
    <lineage>
        <taxon>Eukaryota</taxon>
        <taxon>Fungi</taxon>
        <taxon>Dikarya</taxon>
        <taxon>Ascomycota</taxon>
        <taxon>Pezizomycotina</taxon>
        <taxon>Pezizomycetes</taxon>
        <taxon>Pezizales</taxon>
        <taxon>Pyronemataceae</taxon>
        <taxon>Sphaerosporella</taxon>
    </lineage>
</organism>